<evidence type="ECO:0000313" key="2">
    <source>
        <dbReference type="Proteomes" id="UP001519460"/>
    </source>
</evidence>
<keyword evidence="2" id="KW-1185">Reference proteome</keyword>
<dbReference type="Proteomes" id="UP001519460">
    <property type="component" value="Unassembled WGS sequence"/>
</dbReference>
<gene>
    <name evidence="1" type="ORF">BaRGS_00014349</name>
</gene>
<organism evidence="1 2">
    <name type="scientific">Batillaria attramentaria</name>
    <dbReference type="NCBI Taxonomy" id="370345"/>
    <lineage>
        <taxon>Eukaryota</taxon>
        <taxon>Metazoa</taxon>
        <taxon>Spiralia</taxon>
        <taxon>Lophotrochozoa</taxon>
        <taxon>Mollusca</taxon>
        <taxon>Gastropoda</taxon>
        <taxon>Caenogastropoda</taxon>
        <taxon>Sorbeoconcha</taxon>
        <taxon>Cerithioidea</taxon>
        <taxon>Batillariidae</taxon>
        <taxon>Batillaria</taxon>
    </lineage>
</organism>
<name>A0ABD0L5U8_9CAEN</name>
<reference evidence="1 2" key="1">
    <citation type="journal article" date="2023" name="Sci. Data">
        <title>Genome assembly of the Korean intertidal mud-creeper Batillaria attramentaria.</title>
        <authorList>
            <person name="Patra A.K."/>
            <person name="Ho P.T."/>
            <person name="Jun S."/>
            <person name="Lee S.J."/>
            <person name="Kim Y."/>
            <person name="Won Y.J."/>
        </authorList>
    </citation>
    <scope>NUCLEOTIDE SEQUENCE [LARGE SCALE GENOMIC DNA]</scope>
    <source>
        <strain evidence="1">Wonlab-2016</strain>
    </source>
</reference>
<comment type="caution">
    <text evidence="1">The sequence shown here is derived from an EMBL/GenBank/DDBJ whole genome shotgun (WGS) entry which is preliminary data.</text>
</comment>
<accession>A0ABD0L5U8</accession>
<protein>
    <submittedName>
        <fullName evidence="1">Uncharacterized protein</fullName>
    </submittedName>
</protein>
<dbReference type="EMBL" id="JACVVK020000083">
    <property type="protein sequence ID" value="KAK7494457.1"/>
    <property type="molecule type" value="Genomic_DNA"/>
</dbReference>
<sequence length="119" mass="13603">MKDVIMRTVPFLFRDFAGICGDKHRCSAETLTRKQRYRSCAVLNLFVKADEKYSSRCRSHLRDYKNTDDRNFNFVFILQTSLLCSRNGLIPPGGKLVISNTNSRSRALFLCSTTSGKEP</sequence>
<proteinExistence type="predicted"/>
<dbReference type="AlphaFoldDB" id="A0ABD0L5U8"/>
<evidence type="ECO:0000313" key="1">
    <source>
        <dbReference type="EMBL" id="KAK7494457.1"/>
    </source>
</evidence>